<accession>A0ABT8KX68</accession>
<comment type="subcellular location">
    <subcellularLocation>
        <location evidence="2">Cytoplasm</location>
    </subcellularLocation>
</comment>
<proteinExistence type="inferred from homology"/>
<dbReference type="SUPFAM" id="SSF52402">
    <property type="entry name" value="Adenine nucleotide alpha hydrolases-like"/>
    <property type="match status" value="1"/>
</dbReference>
<name>A0ABT8KX68_9BACT</name>
<dbReference type="InterPro" id="IPR014729">
    <property type="entry name" value="Rossmann-like_a/b/a_fold"/>
</dbReference>
<sequence length="144" mass="15486">MTRKVMIAVDGSECANQAALKGFELARQLDASIALIYVIDKGKSLGNIEAGTFPMEALEAMEKEAMEAVQAIQAKAKGLRTELFTPEGDPKRDILNTAMDWGADMIIVGSRGHSALEKLILGSVSEYLLHHSTIPVMVVPSLTS</sequence>
<dbReference type="CDD" id="cd00293">
    <property type="entry name" value="USP-like"/>
    <property type="match status" value="1"/>
</dbReference>
<protein>
    <recommendedName>
        <fullName evidence="2">Universal stress protein</fullName>
    </recommendedName>
</protein>
<comment type="caution">
    <text evidence="4">The sequence shown here is derived from an EMBL/GenBank/DDBJ whole genome shotgun (WGS) entry which is preliminary data.</text>
</comment>
<gene>
    <name evidence="4" type="ORF">QQ008_25465</name>
</gene>
<organism evidence="4 5">
    <name type="scientific">Splendidivirga corallicola</name>
    <dbReference type="NCBI Taxonomy" id="3051826"/>
    <lineage>
        <taxon>Bacteria</taxon>
        <taxon>Pseudomonadati</taxon>
        <taxon>Bacteroidota</taxon>
        <taxon>Cytophagia</taxon>
        <taxon>Cytophagales</taxon>
        <taxon>Splendidivirgaceae</taxon>
        <taxon>Splendidivirga</taxon>
    </lineage>
</organism>
<dbReference type="PANTHER" id="PTHR46268:SF6">
    <property type="entry name" value="UNIVERSAL STRESS PROTEIN UP12"/>
    <property type="match status" value="1"/>
</dbReference>
<dbReference type="EMBL" id="JAUJEA010000013">
    <property type="protein sequence ID" value="MDN5204764.1"/>
    <property type="molecule type" value="Genomic_DNA"/>
</dbReference>
<dbReference type="Pfam" id="PF00582">
    <property type="entry name" value="Usp"/>
    <property type="match status" value="1"/>
</dbReference>
<dbReference type="PANTHER" id="PTHR46268">
    <property type="entry name" value="STRESS RESPONSE PROTEIN NHAX"/>
    <property type="match status" value="1"/>
</dbReference>
<dbReference type="PIRSF" id="PIRSF006276">
    <property type="entry name" value="UspA"/>
    <property type="match status" value="1"/>
</dbReference>
<dbReference type="RefSeq" id="WP_346754788.1">
    <property type="nucleotide sequence ID" value="NZ_JAUJEA010000013.1"/>
</dbReference>
<dbReference type="InterPro" id="IPR006016">
    <property type="entry name" value="UspA"/>
</dbReference>
<comment type="similarity">
    <text evidence="1 2">Belongs to the universal stress protein A family.</text>
</comment>
<evidence type="ECO:0000313" key="4">
    <source>
        <dbReference type="EMBL" id="MDN5204764.1"/>
    </source>
</evidence>
<evidence type="ECO:0000256" key="1">
    <source>
        <dbReference type="ARBA" id="ARBA00008791"/>
    </source>
</evidence>
<reference evidence="4" key="1">
    <citation type="submission" date="2023-06" db="EMBL/GenBank/DDBJ databases">
        <title>Genomic of Parafulvivirga corallium.</title>
        <authorList>
            <person name="Wang G."/>
        </authorList>
    </citation>
    <scope>NUCLEOTIDE SEQUENCE</scope>
    <source>
        <strain evidence="4">BMA10</strain>
    </source>
</reference>
<evidence type="ECO:0000256" key="2">
    <source>
        <dbReference type="PIRNR" id="PIRNR006276"/>
    </source>
</evidence>
<feature type="domain" description="UspA" evidence="3">
    <location>
        <begin position="1"/>
        <end position="140"/>
    </location>
</feature>
<evidence type="ECO:0000313" key="5">
    <source>
        <dbReference type="Proteomes" id="UP001172082"/>
    </source>
</evidence>
<keyword evidence="5" id="KW-1185">Reference proteome</keyword>
<evidence type="ECO:0000259" key="3">
    <source>
        <dbReference type="Pfam" id="PF00582"/>
    </source>
</evidence>
<dbReference type="Gene3D" id="3.40.50.620">
    <property type="entry name" value="HUPs"/>
    <property type="match status" value="1"/>
</dbReference>
<dbReference type="InterPro" id="IPR006015">
    <property type="entry name" value="Universal_stress_UspA"/>
</dbReference>
<dbReference type="PRINTS" id="PR01438">
    <property type="entry name" value="UNVRSLSTRESS"/>
</dbReference>
<keyword evidence="2" id="KW-0963">Cytoplasm</keyword>
<dbReference type="Proteomes" id="UP001172082">
    <property type="component" value="Unassembled WGS sequence"/>
</dbReference>